<feature type="compositionally biased region" description="Polar residues" evidence="2">
    <location>
        <begin position="625"/>
        <end position="634"/>
    </location>
</feature>
<feature type="compositionally biased region" description="Polar residues" evidence="2">
    <location>
        <begin position="714"/>
        <end position="724"/>
    </location>
</feature>
<proteinExistence type="predicted"/>
<protein>
    <submittedName>
        <fullName evidence="4">Uncharacterized protein</fullName>
    </submittedName>
</protein>
<feature type="transmembrane region" description="Helical" evidence="3">
    <location>
        <begin position="9"/>
        <end position="33"/>
    </location>
</feature>
<comment type="caution">
    <text evidence="4">The sequence shown here is derived from an EMBL/GenBank/DDBJ whole genome shotgun (WGS) entry which is preliminary data.</text>
</comment>
<evidence type="ECO:0000256" key="1">
    <source>
        <dbReference type="SAM" id="Coils"/>
    </source>
</evidence>
<feature type="coiled-coil region" evidence="1">
    <location>
        <begin position="134"/>
        <end position="189"/>
    </location>
</feature>
<dbReference type="Proteomes" id="UP000583944">
    <property type="component" value="Unassembled WGS sequence"/>
</dbReference>
<name>A0A7J6YJ47_TRYCR</name>
<evidence type="ECO:0000256" key="2">
    <source>
        <dbReference type="SAM" id="MobiDB-lite"/>
    </source>
</evidence>
<evidence type="ECO:0000313" key="4">
    <source>
        <dbReference type="EMBL" id="KAF5226717.1"/>
    </source>
</evidence>
<feature type="coiled-coil region" evidence="1">
    <location>
        <begin position="230"/>
        <end position="257"/>
    </location>
</feature>
<gene>
    <name evidence="4" type="ORF">ECC02_000218</name>
</gene>
<feature type="compositionally biased region" description="Basic and acidic residues" evidence="2">
    <location>
        <begin position="591"/>
        <end position="600"/>
    </location>
</feature>
<dbReference type="VEuPathDB" id="TriTrypDB:BCY84_00899"/>
<keyword evidence="3" id="KW-1133">Transmembrane helix</keyword>
<keyword evidence="1" id="KW-0175">Coiled coil</keyword>
<sequence>MCLLQSDVLFIYFFLLPFFSLQVIFVLFCHMIFDKLPLAPHLTADTALQDTVESVLASSHSLLNNARRLSDAGFNGPQSLGEELLVGREDRAASNSAVSESFGLTVGAFHTKLEECRDLLRRVDSERRFFRERALEMQQALEEEGKERKHLRAQIAESQRELRKAQRQAREAQTKTRDMELALAAATEEQMRMRRFLRALPVEKENLLLLVPDRRFEEAFRDKMSAIKYKRRYDRARELHERRSEDVERKLMLMEDKFVETPQDELASSLANTQHFNSISLLSTSTLPRLSNSFSVSQLAPTGAVRDFLHFPFQLPFSHVTAKDGYIDTRIQRSAYKEPLRGLREDLFWLSHRLKRTQDVGLCNLYNVVLESLQGSGNSSAPVMFGPKKAFEVAMEKLQKSHRELLYQLVEVVNSSVTQLLENESRVTVKPTVSRRDVGCSVYSAPPMDVRMNSLEMRLDAQRRKSAPNGAESSIAASHAWPKKREIHEKVKMTLQQLITLHDALHNTLQKVRAHCHLDEQKPNDAFEELSLAATDVFVEDPRYETKVAEAVEADVQQITQLTDLVLQDTKPLQLARKKGTSAAKSIGVDITKRRQEKQKIAGPGSPPQANRTAGRQSGDAYLTQLASSFTSSPKRGKNFPRRSSGTSEPENIDVAPNNLTGAKDNDVPKAVAAFIVDGPANTQSGTGSCGTPSLPVSKQRRTPSLSRPPGVQRLSSSSLSKVTLPQFMVSEGKKR</sequence>
<reference evidence="4 5" key="1">
    <citation type="journal article" date="2019" name="Genome Biol. Evol.">
        <title>Nanopore Sequencing Significantly Improves Genome Assembly of the Protozoan Parasite Trypanosoma cruzi.</title>
        <authorList>
            <person name="Diaz-Viraque F."/>
            <person name="Pita S."/>
            <person name="Greif G."/>
            <person name="de Souza R.C.M."/>
            <person name="Iraola G."/>
            <person name="Robello C."/>
        </authorList>
    </citation>
    <scope>NUCLEOTIDE SEQUENCE [LARGE SCALE GENOMIC DNA]</scope>
    <source>
        <strain evidence="4 5">Berenice</strain>
    </source>
</reference>
<evidence type="ECO:0000256" key="3">
    <source>
        <dbReference type="SAM" id="Phobius"/>
    </source>
</evidence>
<keyword evidence="3" id="KW-0472">Membrane</keyword>
<organism evidence="4 5">
    <name type="scientific">Trypanosoma cruzi</name>
    <dbReference type="NCBI Taxonomy" id="5693"/>
    <lineage>
        <taxon>Eukaryota</taxon>
        <taxon>Discoba</taxon>
        <taxon>Euglenozoa</taxon>
        <taxon>Kinetoplastea</taxon>
        <taxon>Metakinetoplastina</taxon>
        <taxon>Trypanosomatida</taxon>
        <taxon>Trypanosomatidae</taxon>
        <taxon>Trypanosoma</taxon>
        <taxon>Schizotrypanum</taxon>
    </lineage>
</organism>
<dbReference type="EMBL" id="JABDHM010000001">
    <property type="protein sequence ID" value="KAF5226717.1"/>
    <property type="molecule type" value="Genomic_DNA"/>
</dbReference>
<dbReference type="AlphaFoldDB" id="A0A7J6YJ47"/>
<dbReference type="VEuPathDB" id="TriTrypDB:ECC02_000218"/>
<feature type="region of interest" description="Disordered" evidence="2">
    <location>
        <begin position="680"/>
        <end position="736"/>
    </location>
</feature>
<evidence type="ECO:0000313" key="5">
    <source>
        <dbReference type="Proteomes" id="UP000583944"/>
    </source>
</evidence>
<feature type="compositionally biased region" description="Polar residues" evidence="2">
    <location>
        <begin position="681"/>
        <end position="697"/>
    </location>
</feature>
<keyword evidence="3" id="KW-0812">Transmembrane</keyword>
<feature type="region of interest" description="Disordered" evidence="2">
    <location>
        <begin position="578"/>
        <end position="664"/>
    </location>
</feature>
<accession>A0A7J6YJ47</accession>